<name>A0A812TXW7_SYMPI</name>
<proteinExistence type="predicted"/>
<accession>A0A812TXW7</accession>
<reference evidence="2" key="1">
    <citation type="submission" date="2021-02" db="EMBL/GenBank/DDBJ databases">
        <authorList>
            <person name="Dougan E. K."/>
            <person name="Rhodes N."/>
            <person name="Thang M."/>
            <person name="Chan C."/>
        </authorList>
    </citation>
    <scope>NUCLEOTIDE SEQUENCE</scope>
</reference>
<dbReference type="Proteomes" id="UP000649617">
    <property type="component" value="Unassembled WGS sequence"/>
</dbReference>
<comment type="caution">
    <text evidence="2">The sequence shown here is derived from an EMBL/GenBank/DDBJ whole genome shotgun (WGS) entry which is preliminary data.</text>
</comment>
<protein>
    <submittedName>
        <fullName evidence="2">RFC2 protein</fullName>
    </submittedName>
</protein>
<feature type="region of interest" description="Disordered" evidence="1">
    <location>
        <begin position="1"/>
        <end position="40"/>
    </location>
</feature>
<gene>
    <name evidence="2" type="primary">RFC2</name>
    <name evidence="2" type="ORF">SPIL2461_LOCUS14543</name>
</gene>
<evidence type="ECO:0000313" key="3">
    <source>
        <dbReference type="Proteomes" id="UP000649617"/>
    </source>
</evidence>
<dbReference type="OrthoDB" id="4199794at2759"/>
<dbReference type="EMBL" id="CAJNIZ010033780">
    <property type="protein sequence ID" value="CAE7547859.1"/>
    <property type="molecule type" value="Genomic_DNA"/>
</dbReference>
<evidence type="ECO:0000313" key="2">
    <source>
        <dbReference type="EMBL" id="CAE7547859.1"/>
    </source>
</evidence>
<keyword evidence="3" id="KW-1185">Reference proteome</keyword>
<feature type="compositionally biased region" description="Basic and acidic residues" evidence="1">
    <location>
        <begin position="14"/>
        <end position="40"/>
    </location>
</feature>
<sequence>MDEVNGGIELSMRSSEDPLKKRDKGKADVGKDLEQQDSEEARLVQPGWARPVATLVYAFVSLGHVLLLKEQWLQTNAEGGLFLSLAVLQASLGFEAAIYAAGGLARGAQEEASPAFWKLRAGCAYCWGPPFGPGKCLGLLKSTVAAGSSLHSPVLCSPTSKVRLWPAS</sequence>
<dbReference type="AlphaFoldDB" id="A0A812TXW7"/>
<evidence type="ECO:0000256" key="1">
    <source>
        <dbReference type="SAM" id="MobiDB-lite"/>
    </source>
</evidence>
<organism evidence="2 3">
    <name type="scientific">Symbiodinium pilosum</name>
    <name type="common">Dinoflagellate</name>
    <dbReference type="NCBI Taxonomy" id="2952"/>
    <lineage>
        <taxon>Eukaryota</taxon>
        <taxon>Sar</taxon>
        <taxon>Alveolata</taxon>
        <taxon>Dinophyceae</taxon>
        <taxon>Suessiales</taxon>
        <taxon>Symbiodiniaceae</taxon>
        <taxon>Symbiodinium</taxon>
    </lineage>
</organism>